<evidence type="ECO:0000256" key="1">
    <source>
        <dbReference type="SAM" id="MobiDB-lite"/>
    </source>
</evidence>
<name>A0AAD4L8I9_9AGAM</name>
<evidence type="ECO:0000313" key="3">
    <source>
        <dbReference type="Proteomes" id="UP001201163"/>
    </source>
</evidence>
<feature type="region of interest" description="Disordered" evidence="1">
    <location>
        <begin position="1"/>
        <end position="31"/>
    </location>
</feature>
<proteinExistence type="predicted"/>
<evidence type="ECO:0000313" key="2">
    <source>
        <dbReference type="EMBL" id="KAH8981713.1"/>
    </source>
</evidence>
<reference evidence="2" key="1">
    <citation type="submission" date="2022-01" db="EMBL/GenBank/DDBJ databases">
        <title>Comparative genomics reveals a dynamic genome evolution in the ectomycorrhizal milk-cap (Lactarius) mushrooms.</title>
        <authorList>
            <consortium name="DOE Joint Genome Institute"/>
            <person name="Lebreton A."/>
            <person name="Tang N."/>
            <person name="Kuo A."/>
            <person name="LaButti K."/>
            <person name="Drula E."/>
            <person name="Barry K."/>
            <person name="Clum A."/>
            <person name="Lipzen A."/>
            <person name="Mousain D."/>
            <person name="Ng V."/>
            <person name="Wang R."/>
            <person name="Wang X."/>
            <person name="Dai Y."/>
            <person name="Henrissat B."/>
            <person name="Grigoriev I.V."/>
            <person name="Guerin-Laguette A."/>
            <person name="Yu F."/>
            <person name="Martin F.M."/>
        </authorList>
    </citation>
    <scope>NUCLEOTIDE SEQUENCE</scope>
    <source>
        <strain evidence="2">QP</strain>
    </source>
</reference>
<accession>A0AAD4L8I9</accession>
<gene>
    <name evidence="2" type="ORF">EDB92DRAFT_1952868</name>
</gene>
<dbReference type="AlphaFoldDB" id="A0AAD4L8I9"/>
<dbReference type="Proteomes" id="UP001201163">
    <property type="component" value="Unassembled WGS sequence"/>
</dbReference>
<keyword evidence="3" id="KW-1185">Reference proteome</keyword>
<feature type="compositionally biased region" description="Pro residues" evidence="1">
    <location>
        <begin position="15"/>
        <end position="25"/>
    </location>
</feature>
<dbReference type="EMBL" id="JAKELL010000111">
    <property type="protein sequence ID" value="KAH8981713.1"/>
    <property type="molecule type" value="Genomic_DNA"/>
</dbReference>
<protein>
    <submittedName>
        <fullName evidence="2">Uncharacterized protein</fullName>
    </submittedName>
</protein>
<sequence length="112" mass="11632">MLNVVDSGPVVPAALSPPPPPPPAPVQEVNLSQDSSPCECSISVRGNVKYFAFTPGSNEFSLACDDVRSVPARTACVRARLHIEGFGPVNDLEDTLCNPAASVTEAKGADTP</sequence>
<organism evidence="2 3">
    <name type="scientific">Lactarius akahatsu</name>
    <dbReference type="NCBI Taxonomy" id="416441"/>
    <lineage>
        <taxon>Eukaryota</taxon>
        <taxon>Fungi</taxon>
        <taxon>Dikarya</taxon>
        <taxon>Basidiomycota</taxon>
        <taxon>Agaricomycotina</taxon>
        <taxon>Agaricomycetes</taxon>
        <taxon>Russulales</taxon>
        <taxon>Russulaceae</taxon>
        <taxon>Lactarius</taxon>
    </lineage>
</organism>
<comment type="caution">
    <text evidence="2">The sequence shown here is derived from an EMBL/GenBank/DDBJ whole genome shotgun (WGS) entry which is preliminary data.</text>
</comment>